<feature type="domain" description="Serpin" evidence="2">
    <location>
        <begin position="6"/>
        <end position="241"/>
    </location>
</feature>
<dbReference type="Gene3D" id="3.30.497.10">
    <property type="entry name" value="Antithrombin, subunit I, domain 2"/>
    <property type="match status" value="1"/>
</dbReference>
<evidence type="ECO:0000313" key="3">
    <source>
        <dbReference type="EMBL" id="KII62306.1"/>
    </source>
</evidence>
<dbReference type="GO" id="GO:0005615">
    <property type="term" value="C:extracellular space"/>
    <property type="evidence" value="ECO:0007669"/>
    <property type="project" value="InterPro"/>
</dbReference>
<dbReference type="SUPFAM" id="SSF56574">
    <property type="entry name" value="Serpins"/>
    <property type="match status" value="1"/>
</dbReference>
<sequence length="255" mass="30447">MSAEVVNRFTFDVLNQLYLSQNSTENIAFCGTVLYLMMGVIGIGLRGRSYEKLSNFLHQDVDEFIDNESWVKSENAKMWSKLRRKSYIEKISRISIFYPGQLSAYYYKISRRIFMLKHTQINHSNPEESADEINRWITWTVFDDNIWKVVKKSMVSENEILFISTIFFNLKWKDKFYKYRRDRWFFGDNDEALIVEMMYQPGIYNIYIQPIINFRIIYIHLNNDDLLLSIVVPGDTCSTDEMLKSFKVFFYGQLD</sequence>
<comment type="caution">
    <text evidence="3">The sequence shown here is derived from an EMBL/GenBank/DDBJ whole genome shotgun (WGS) entry which is preliminary data.</text>
</comment>
<keyword evidence="1" id="KW-0812">Transmembrane</keyword>
<dbReference type="OrthoDB" id="671595at2759"/>
<evidence type="ECO:0000259" key="2">
    <source>
        <dbReference type="Pfam" id="PF00079"/>
    </source>
</evidence>
<dbReference type="PANTHER" id="PTHR11461">
    <property type="entry name" value="SERINE PROTEASE INHIBITOR, SERPIN"/>
    <property type="match status" value="1"/>
</dbReference>
<dbReference type="GO" id="GO:0004867">
    <property type="term" value="F:serine-type endopeptidase inhibitor activity"/>
    <property type="evidence" value="ECO:0007669"/>
    <property type="project" value="InterPro"/>
</dbReference>
<accession>A0A0C2ML16</accession>
<keyword evidence="1" id="KW-1133">Transmembrane helix</keyword>
<feature type="transmembrane region" description="Helical" evidence="1">
    <location>
        <begin position="26"/>
        <end position="45"/>
    </location>
</feature>
<protein>
    <submittedName>
        <fullName evidence="3">Serpin B11</fullName>
    </submittedName>
</protein>
<dbReference type="InterPro" id="IPR023796">
    <property type="entry name" value="Serpin_dom"/>
</dbReference>
<dbReference type="InterPro" id="IPR042185">
    <property type="entry name" value="Serpin_sf_2"/>
</dbReference>
<dbReference type="InterPro" id="IPR042178">
    <property type="entry name" value="Serpin_sf_1"/>
</dbReference>
<evidence type="ECO:0000256" key="1">
    <source>
        <dbReference type="SAM" id="Phobius"/>
    </source>
</evidence>
<keyword evidence="4" id="KW-1185">Reference proteome</keyword>
<reference evidence="3 4" key="1">
    <citation type="journal article" date="2014" name="Genome Biol. Evol.">
        <title>The genome of the myxosporean Thelohanellus kitauei shows adaptations to nutrient acquisition within its fish host.</title>
        <authorList>
            <person name="Yang Y."/>
            <person name="Xiong J."/>
            <person name="Zhou Z."/>
            <person name="Huo F."/>
            <person name="Miao W."/>
            <person name="Ran C."/>
            <person name="Liu Y."/>
            <person name="Zhang J."/>
            <person name="Feng J."/>
            <person name="Wang M."/>
            <person name="Wang M."/>
            <person name="Wang L."/>
            <person name="Yao B."/>
        </authorList>
    </citation>
    <scope>NUCLEOTIDE SEQUENCE [LARGE SCALE GENOMIC DNA]</scope>
    <source>
        <strain evidence="3">Wuqing</strain>
    </source>
</reference>
<dbReference type="Proteomes" id="UP000031668">
    <property type="component" value="Unassembled WGS sequence"/>
</dbReference>
<dbReference type="EMBL" id="JWZT01005018">
    <property type="protein sequence ID" value="KII62306.1"/>
    <property type="molecule type" value="Genomic_DNA"/>
</dbReference>
<proteinExistence type="predicted"/>
<dbReference type="InterPro" id="IPR000215">
    <property type="entry name" value="Serpin_fam"/>
</dbReference>
<gene>
    <name evidence="3" type="ORF">RF11_03348</name>
</gene>
<dbReference type="InterPro" id="IPR036186">
    <property type="entry name" value="Serpin_sf"/>
</dbReference>
<organism evidence="3 4">
    <name type="scientific">Thelohanellus kitauei</name>
    <name type="common">Myxosporean</name>
    <dbReference type="NCBI Taxonomy" id="669202"/>
    <lineage>
        <taxon>Eukaryota</taxon>
        <taxon>Metazoa</taxon>
        <taxon>Cnidaria</taxon>
        <taxon>Myxozoa</taxon>
        <taxon>Myxosporea</taxon>
        <taxon>Bivalvulida</taxon>
        <taxon>Platysporina</taxon>
        <taxon>Myxobolidae</taxon>
        <taxon>Thelohanellus</taxon>
    </lineage>
</organism>
<name>A0A0C2ML16_THEKT</name>
<dbReference type="Gene3D" id="2.30.39.10">
    <property type="entry name" value="Alpha-1-antitrypsin, domain 1"/>
    <property type="match status" value="1"/>
</dbReference>
<dbReference type="AlphaFoldDB" id="A0A0C2ML16"/>
<keyword evidence="1" id="KW-0472">Membrane</keyword>
<dbReference type="PANTHER" id="PTHR11461:SF372">
    <property type="entry name" value="ACCESSORY GLAND PROTEIN ACP76A-RELATED"/>
    <property type="match status" value="1"/>
</dbReference>
<evidence type="ECO:0000313" key="4">
    <source>
        <dbReference type="Proteomes" id="UP000031668"/>
    </source>
</evidence>
<dbReference type="Pfam" id="PF00079">
    <property type="entry name" value="Serpin"/>
    <property type="match status" value="1"/>
</dbReference>